<keyword evidence="1" id="KW-1133">Transmembrane helix</keyword>
<comment type="caution">
    <text evidence="2">The sequence shown here is derived from an EMBL/GenBank/DDBJ whole genome shotgun (WGS) entry which is preliminary data.</text>
</comment>
<keyword evidence="3" id="KW-1185">Reference proteome</keyword>
<proteinExistence type="predicted"/>
<evidence type="ECO:0000256" key="1">
    <source>
        <dbReference type="SAM" id="Phobius"/>
    </source>
</evidence>
<reference evidence="2 3" key="1">
    <citation type="submission" date="2023-12" db="EMBL/GenBank/DDBJ databases">
        <title>Friends and Foes: Symbiotic and Algicidal bacterial influence on Karenia brevis blooms.</title>
        <authorList>
            <person name="Fei C."/>
            <person name="Mohamed A.R."/>
            <person name="Booker A."/>
            <person name="Arshad M."/>
            <person name="Klass S."/>
            <person name="Ahn S."/>
            <person name="Gilbert P.M."/>
            <person name="Heil C.A."/>
            <person name="Martinez J.M."/>
            <person name="Amin S.A."/>
        </authorList>
    </citation>
    <scope>NUCLEOTIDE SEQUENCE [LARGE SCALE GENOMIC DNA]</scope>
    <source>
        <strain evidence="2 3">CE15</strain>
    </source>
</reference>
<dbReference type="EMBL" id="JBAWKS010000002">
    <property type="protein sequence ID" value="MEI4550927.1"/>
    <property type="molecule type" value="Genomic_DNA"/>
</dbReference>
<gene>
    <name evidence="2" type="ORF">WAE96_14750</name>
</gene>
<evidence type="ECO:0000313" key="2">
    <source>
        <dbReference type="EMBL" id="MEI4550927.1"/>
    </source>
</evidence>
<organism evidence="2 3">
    <name type="scientific">Pseudoalteromonas spongiae</name>
    <dbReference type="NCBI Taxonomy" id="298657"/>
    <lineage>
        <taxon>Bacteria</taxon>
        <taxon>Pseudomonadati</taxon>
        <taxon>Pseudomonadota</taxon>
        <taxon>Gammaproteobacteria</taxon>
        <taxon>Alteromonadales</taxon>
        <taxon>Pseudoalteromonadaceae</taxon>
        <taxon>Pseudoalteromonas</taxon>
    </lineage>
</organism>
<dbReference type="RefSeq" id="WP_336435992.1">
    <property type="nucleotide sequence ID" value="NZ_JBAWKS010000002.1"/>
</dbReference>
<protein>
    <submittedName>
        <fullName evidence="2">Uncharacterized protein</fullName>
    </submittedName>
</protein>
<name>A0ABU8EVC7_9GAMM</name>
<sequence>MSNKADELIDSLYKKRKQQLHSSVKQRREFSDNIVAQSIKKPKSKLFYRLQFAMSIAALTMLGFVVFNQVQRETTPQYSQINEANYYQVAVVERQSETLSWLITTQKNALENDRNAQIANLNRHFNNASDNTNIMTVKVLNTQLDWHLESCDGSTLIKIKREVVAELMASSNLFDSTHTGQWLALVLDEQGGPYALRKTGKASVCS</sequence>
<keyword evidence="1" id="KW-0812">Transmembrane</keyword>
<feature type="transmembrane region" description="Helical" evidence="1">
    <location>
        <begin position="46"/>
        <end position="67"/>
    </location>
</feature>
<keyword evidence="1" id="KW-0472">Membrane</keyword>
<evidence type="ECO:0000313" key="3">
    <source>
        <dbReference type="Proteomes" id="UP001382455"/>
    </source>
</evidence>
<dbReference type="Proteomes" id="UP001382455">
    <property type="component" value="Unassembled WGS sequence"/>
</dbReference>
<accession>A0ABU8EVC7</accession>